<dbReference type="GO" id="GO:0006508">
    <property type="term" value="P:proteolysis"/>
    <property type="evidence" value="ECO:0007669"/>
    <property type="project" value="InterPro"/>
</dbReference>
<sequence>MSGSSVLLLVGAILVSTESSRALNFGDRCQTPKEEPGKCVTIPLCSAITQLLPPKDGNVLEVAKHQVRLGEYDTSTKIDCDGDECADPVRDVMIANVIVHADYFREGIAYYNDIALLELIEPVEFTDFVQPICLPIAPEVRQVNYTGMYMTIAGWGQTLHGGVSTRKQHLYVRLLSNETCVNAFRSLQIDIRPTQVCVDGGGNNLNACRSEAGGPLIRRGDGVSSYQYWYLIGLASFGVEQCRTDGMPVVYTRLTEHIDWLKDVMSGTI</sequence>
<comment type="similarity">
    <text evidence="8">Belongs to the peptidase S1 family. CLIP subfamily.</text>
</comment>
<keyword evidence="5" id="KW-0391">Immunity</keyword>
<dbReference type="STRING" id="7168.A0A182N3T8"/>
<dbReference type="SUPFAM" id="SSF50494">
    <property type="entry name" value="Trypsin-like serine proteases"/>
    <property type="match status" value="1"/>
</dbReference>
<dbReference type="InterPro" id="IPR001254">
    <property type="entry name" value="Trypsin_dom"/>
</dbReference>
<feature type="signal peptide" evidence="9">
    <location>
        <begin position="1"/>
        <end position="22"/>
    </location>
</feature>
<reference evidence="12" key="1">
    <citation type="submission" date="2013-03" db="EMBL/GenBank/DDBJ databases">
        <title>The Genome Sequence of Anopheles dirus WRAIR2.</title>
        <authorList>
            <consortium name="The Broad Institute Genomics Platform"/>
            <person name="Neafsey D.E."/>
            <person name="Walton C."/>
            <person name="Walker B."/>
            <person name="Young S.K."/>
            <person name="Zeng Q."/>
            <person name="Gargeya S."/>
            <person name="Fitzgerald M."/>
            <person name="Haas B."/>
            <person name="Abouelleil A."/>
            <person name="Allen A.W."/>
            <person name="Alvarado L."/>
            <person name="Arachchi H.M."/>
            <person name="Berlin A.M."/>
            <person name="Chapman S.B."/>
            <person name="Gainer-Dewar J."/>
            <person name="Goldberg J."/>
            <person name="Griggs A."/>
            <person name="Gujja S."/>
            <person name="Hansen M."/>
            <person name="Howarth C."/>
            <person name="Imamovic A."/>
            <person name="Ireland A."/>
            <person name="Larimer J."/>
            <person name="McCowan C."/>
            <person name="Murphy C."/>
            <person name="Pearson M."/>
            <person name="Poon T.W."/>
            <person name="Priest M."/>
            <person name="Roberts A."/>
            <person name="Saif S."/>
            <person name="Shea T."/>
            <person name="Sisk P."/>
            <person name="Sykes S."/>
            <person name="Wortman J."/>
            <person name="Nusbaum C."/>
            <person name="Birren B."/>
        </authorList>
    </citation>
    <scope>NUCLEOTIDE SEQUENCE [LARGE SCALE GENOMIC DNA]</scope>
    <source>
        <strain evidence="12">WRAIR2</strain>
    </source>
</reference>
<evidence type="ECO:0000256" key="6">
    <source>
        <dbReference type="ARBA" id="ARBA00023157"/>
    </source>
</evidence>
<keyword evidence="2" id="KW-0964">Secreted</keyword>
<feature type="chain" id="PRO_5008129271" description="Peptidase S1 domain-containing protein" evidence="9">
    <location>
        <begin position="23"/>
        <end position="269"/>
    </location>
</feature>
<dbReference type="InterPro" id="IPR009003">
    <property type="entry name" value="Peptidase_S1_PA"/>
</dbReference>
<comment type="subcellular location">
    <subcellularLocation>
        <location evidence="1">Secreted</location>
    </subcellularLocation>
</comment>
<evidence type="ECO:0000256" key="5">
    <source>
        <dbReference type="ARBA" id="ARBA00022859"/>
    </source>
</evidence>
<dbReference type="CDD" id="cd00190">
    <property type="entry name" value="Tryp_SPc"/>
    <property type="match status" value="1"/>
</dbReference>
<dbReference type="Pfam" id="PF00089">
    <property type="entry name" value="Trypsin"/>
    <property type="match status" value="1"/>
</dbReference>
<dbReference type="GO" id="GO:0005576">
    <property type="term" value="C:extracellular region"/>
    <property type="evidence" value="ECO:0007669"/>
    <property type="project" value="UniProtKB-SubCell"/>
</dbReference>
<dbReference type="SMART" id="SM00020">
    <property type="entry name" value="Tryp_SPc"/>
    <property type="match status" value="1"/>
</dbReference>
<keyword evidence="3" id="KW-0399">Innate immunity</keyword>
<dbReference type="PANTHER" id="PTHR24256">
    <property type="entry name" value="TRYPTASE-RELATED"/>
    <property type="match status" value="1"/>
</dbReference>
<keyword evidence="7" id="KW-0325">Glycoprotein</keyword>
<evidence type="ECO:0000256" key="9">
    <source>
        <dbReference type="SAM" id="SignalP"/>
    </source>
</evidence>
<evidence type="ECO:0000256" key="4">
    <source>
        <dbReference type="ARBA" id="ARBA00022729"/>
    </source>
</evidence>
<evidence type="ECO:0000313" key="11">
    <source>
        <dbReference type="EnsemblMetazoa" id="ADIR002300-PA"/>
    </source>
</evidence>
<dbReference type="Gene3D" id="2.40.10.10">
    <property type="entry name" value="Trypsin-like serine proteases"/>
    <property type="match status" value="2"/>
</dbReference>
<keyword evidence="6" id="KW-1015">Disulfide bond</keyword>
<evidence type="ECO:0000259" key="10">
    <source>
        <dbReference type="PROSITE" id="PS50240"/>
    </source>
</evidence>
<reference evidence="11" key="2">
    <citation type="submission" date="2020-05" db="UniProtKB">
        <authorList>
            <consortium name="EnsemblMetazoa"/>
        </authorList>
    </citation>
    <scope>IDENTIFICATION</scope>
    <source>
        <strain evidence="11">WRAIR2</strain>
    </source>
</reference>
<evidence type="ECO:0000256" key="8">
    <source>
        <dbReference type="ARBA" id="ARBA00024195"/>
    </source>
</evidence>
<evidence type="ECO:0000256" key="7">
    <source>
        <dbReference type="ARBA" id="ARBA00023180"/>
    </source>
</evidence>
<proteinExistence type="inferred from homology"/>
<evidence type="ECO:0000313" key="12">
    <source>
        <dbReference type="Proteomes" id="UP000075884"/>
    </source>
</evidence>
<evidence type="ECO:0000256" key="1">
    <source>
        <dbReference type="ARBA" id="ARBA00004613"/>
    </source>
</evidence>
<evidence type="ECO:0000256" key="2">
    <source>
        <dbReference type="ARBA" id="ARBA00022525"/>
    </source>
</evidence>
<dbReference type="EnsemblMetazoa" id="ADIR002300-RA">
    <property type="protein sequence ID" value="ADIR002300-PA"/>
    <property type="gene ID" value="ADIR002300"/>
</dbReference>
<evidence type="ECO:0000256" key="3">
    <source>
        <dbReference type="ARBA" id="ARBA00022588"/>
    </source>
</evidence>
<keyword evidence="4 9" id="KW-0732">Signal</keyword>
<keyword evidence="12" id="KW-1185">Reference proteome</keyword>
<feature type="domain" description="Peptidase S1" evidence="10">
    <location>
        <begin position="9"/>
        <end position="266"/>
    </location>
</feature>
<dbReference type="InterPro" id="IPR051487">
    <property type="entry name" value="Ser/Thr_Proteases_Immune/Dev"/>
</dbReference>
<dbReference type="VEuPathDB" id="VectorBase:ADIR002300"/>
<dbReference type="PROSITE" id="PS50240">
    <property type="entry name" value="TRYPSIN_DOM"/>
    <property type="match status" value="1"/>
</dbReference>
<dbReference type="GO" id="GO:0045087">
    <property type="term" value="P:innate immune response"/>
    <property type="evidence" value="ECO:0007669"/>
    <property type="project" value="UniProtKB-KW"/>
</dbReference>
<protein>
    <recommendedName>
        <fullName evidence="10">Peptidase S1 domain-containing protein</fullName>
    </recommendedName>
</protein>
<accession>A0A182N3T8</accession>
<dbReference type="Proteomes" id="UP000075884">
    <property type="component" value="Unassembled WGS sequence"/>
</dbReference>
<dbReference type="GO" id="GO:0004252">
    <property type="term" value="F:serine-type endopeptidase activity"/>
    <property type="evidence" value="ECO:0007669"/>
    <property type="project" value="InterPro"/>
</dbReference>
<organism evidence="11 12">
    <name type="scientific">Anopheles dirus</name>
    <dbReference type="NCBI Taxonomy" id="7168"/>
    <lineage>
        <taxon>Eukaryota</taxon>
        <taxon>Metazoa</taxon>
        <taxon>Ecdysozoa</taxon>
        <taxon>Arthropoda</taxon>
        <taxon>Hexapoda</taxon>
        <taxon>Insecta</taxon>
        <taxon>Pterygota</taxon>
        <taxon>Neoptera</taxon>
        <taxon>Endopterygota</taxon>
        <taxon>Diptera</taxon>
        <taxon>Nematocera</taxon>
        <taxon>Culicoidea</taxon>
        <taxon>Culicidae</taxon>
        <taxon>Anophelinae</taxon>
        <taxon>Anopheles</taxon>
    </lineage>
</organism>
<name>A0A182N3T8_9DIPT</name>
<dbReference type="AlphaFoldDB" id="A0A182N3T8"/>
<dbReference type="InterPro" id="IPR043504">
    <property type="entry name" value="Peptidase_S1_PA_chymotrypsin"/>
</dbReference>